<reference evidence="2" key="1">
    <citation type="journal article" date="2011" name="Genome Res.">
        <title>Phylogeny-wide analysis of social amoeba genomes highlights ancient origins for complex intercellular communication.</title>
        <authorList>
            <person name="Heidel A.J."/>
            <person name="Lawal H.M."/>
            <person name="Felder M."/>
            <person name="Schilde C."/>
            <person name="Helps N.R."/>
            <person name="Tunggal B."/>
            <person name="Rivero F."/>
            <person name="John U."/>
            <person name="Schleicher M."/>
            <person name="Eichinger L."/>
            <person name="Platzer M."/>
            <person name="Noegel A.A."/>
            <person name="Schaap P."/>
            <person name="Gloeckner G."/>
        </authorList>
    </citation>
    <scope>NUCLEOTIDE SEQUENCE [LARGE SCALE GENOMIC DNA]</scope>
    <source>
        <strain evidence="2">SH3</strain>
    </source>
</reference>
<sequence length="193" mass="20097">MSSISESKLEVEYIADISPYSGSGLDLLGVGGSGLDLLRGVGSQKSFSENPPTDWTGDEGMGGGAILVDILAGAWTAGMAAAAAGGRATLALGGRASTTSTGCGGSISLLESREIEEGTGEVGVLPPVLGLACNLSRVDEFEEVIKTSRRSGPYYEFKGIGALDSTFIEIQKPMHSQKRTEYYSSHSWQLLVV</sequence>
<keyword evidence="2" id="KW-1185">Reference proteome</keyword>
<dbReference type="GeneID" id="14871359"/>
<protein>
    <submittedName>
        <fullName evidence="1">Uncharacterized protein</fullName>
    </submittedName>
</protein>
<evidence type="ECO:0000313" key="1">
    <source>
        <dbReference type="EMBL" id="EGG19235.1"/>
    </source>
</evidence>
<organism evidence="1 2">
    <name type="scientific">Cavenderia fasciculata</name>
    <name type="common">Slime mold</name>
    <name type="synonym">Dictyostelium fasciculatum</name>
    <dbReference type="NCBI Taxonomy" id="261658"/>
    <lineage>
        <taxon>Eukaryota</taxon>
        <taxon>Amoebozoa</taxon>
        <taxon>Evosea</taxon>
        <taxon>Eumycetozoa</taxon>
        <taxon>Dictyostelia</taxon>
        <taxon>Acytosteliales</taxon>
        <taxon>Cavenderiaceae</taxon>
        <taxon>Cavenderia</taxon>
    </lineage>
</organism>
<dbReference type="RefSeq" id="XP_004357506.1">
    <property type="nucleotide sequence ID" value="XM_004357449.1"/>
</dbReference>
<gene>
    <name evidence="1" type="ORF">DFA_02020</name>
</gene>
<dbReference type="OrthoDB" id="128483at2759"/>
<dbReference type="AlphaFoldDB" id="F4PYG9"/>
<name>F4PYG9_CACFS</name>
<accession>F4PYG9</accession>
<proteinExistence type="predicted"/>
<dbReference type="KEGG" id="dfa:DFA_02020"/>
<evidence type="ECO:0000313" key="2">
    <source>
        <dbReference type="Proteomes" id="UP000007797"/>
    </source>
</evidence>
<dbReference type="Proteomes" id="UP000007797">
    <property type="component" value="Unassembled WGS sequence"/>
</dbReference>
<dbReference type="EMBL" id="GL883015">
    <property type="protein sequence ID" value="EGG19235.1"/>
    <property type="molecule type" value="Genomic_DNA"/>
</dbReference>